<proteinExistence type="predicted"/>
<keyword evidence="1" id="KW-0175">Coiled coil</keyword>
<dbReference type="Proteomes" id="UP001232019">
    <property type="component" value="Chromosome"/>
</dbReference>
<dbReference type="Pfam" id="PF21601">
    <property type="entry name" value="GldM_2nd"/>
    <property type="match status" value="1"/>
</dbReference>
<reference evidence="3" key="1">
    <citation type="submission" date="2023-08" db="EMBL/GenBank/DDBJ databases">
        <title>Comparative genomics and taxonomic characterization of three novel marine species of genus Marivirga.</title>
        <authorList>
            <person name="Muhammad N."/>
            <person name="Kim S.-G."/>
        </authorList>
    </citation>
    <scope>NUCLEOTIDE SEQUENCE</scope>
    <source>
        <strain evidence="3">BKB1-2</strain>
    </source>
</reference>
<dbReference type="EMBL" id="CP129968">
    <property type="protein sequence ID" value="WKK82950.2"/>
    <property type="molecule type" value="Genomic_DNA"/>
</dbReference>
<dbReference type="KEGG" id="marp:QYS47_13660"/>
<name>A0AA49JHV2_9BACT</name>
<protein>
    <recommendedName>
        <fullName evidence="2">Gliding motility-associated protein GldM first immunoglobulin-like domain-containing protein</fullName>
    </recommendedName>
</protein>
<gene>
    <name evidence="3" type="ORF">QYS47_13660</name>
</gene>
<dbReference type="AlphaFoldDB" id="A0AA49JHV2"/>
<evidence type="ECO:0000256" key="1">
    <source>
        <dbReference type="SAM" id="Coils"/>
    </source>
</evidence>
<dbReference type="RefSeq" id="WP_322347406.1">
    <property type="nucleotide sequence ID" value="NZ_CP129968.2"/>
</dbReference>
<organism evidence="3">
    <name type="scientific">Marivirga arenosa</name>
    <dbReference type="NCBI Taxonomy" id="3059076"/>
    <lineage>
        <taxon>Bacteria</taxon>
        <taxon>Pseudomonadati</taxon>
        <taxon>Bacteroidota</taxon>
        <taxon>Cytophagia</taxon>
        <taxon>Cytophagales</taxon>
        <taxon>Marivirgaceae</taxon>
        <taxon>Marivirga</taxon>
    </lineage>
</organism>
<feature type="coiled-coil region" evidence="1">
    <location>
        <begin position="28"/>
        <end position="55"/>
    </location>
</feature>
<accession>A0AA49JHV2</accession>
<feature type="domain" description="Gliding motility-associated protein GldM first immunoglobulin-like" evidence="2">
    <location>
        <begin position="143"/>
        <end position="221"/>
    </location>
</feature>
<dbReference type="InterPro" id="IPR048405">
    <property type="entry name" value="GldM_Ig-like-1"/>
</dbReference>
<dbReference type="PROSITE" id="PS51257">
    <property type="entry name" value="PROKAR_LIPOPROTEIN"/>
    <property type="match status" value="1"/>
</dbReference>
<sequence length="241" mass="27292">MKHFILITILSVLISCTEDKASLEKYLLAQEKYELERLERKANAVSNLLAESTNKELLVKSKLKNLDSLYDKAISDLKNGNEIKKIFDSFKEGSYGLSKYNYSDWEIILSEAPRKYEKLAGTVALTKAKTAILENISMEAGASYMFDQLELMVVPTKKVFTTKENFEAEVIFAAFSSKSEEFMTIVLNDSDTLDIINGKAKIKIDPKGIGKHTIKVNMYDKKGLDLSDDLILEKEITYQVE</sequence>
<evidence type="ECO:0000313" key="3">
    <source>
        <dbReference type="EMBL" id="WKK82950.2"/>
    </source>
</evidence>
<evidence type="ECO:0000259" key="2">
    <source>
        <dbReference type="Pfam" id="PF21601"/>
    </source>
</evidence>